<dbReference type="AlphaFoldDB" id="A0A074W184"/>
<gene>
    <name evidence="1" type="ORF">M437DRAFT_81340</name>
</gene>
<dbReference type="HOGENOM" id="CLU_1008266_0_0_1"/>
<accession>A0A074W184</accession>
<keyword evidence="2" id="KW-1185">Reference proteome</keyword>
<evidence type="ECO:0000313" key="1">
    <source>
        <dbReference type="EMBL" id="KEQ66865.1"/>
    </source>
</evidence>
<dbReference type="GeneID" id="63920912"/>
<dbReference type="EMBL" id="KL584825">
    <property type="protein sequence ID" value="KEQ66865.1"/>
    <property type="molecule type" value="Genomic_DNA"/>
</dbReference>
<organism evidence="1 2">
    <name type="scientific">Aureobasidium melanogenum (strain CBS 110374)</name>
    <name type="common">Aureobasidium pullulans var. melanogenum</name>
    <dbReference type="NCBI Taxonomy" id="1043003"/>
    <lineage>
        <taxon>Eukaryota</taxon>
        <taxon>Fungi</taxon>
        <taxon>Dikarya</taxon>
        <taxon>Ascomycota</taxon>
        <taxon>Pezizomycotina</taxon>
        <taxon>Dothideomycetes</taxon>
        <taxon>Dothideomycetidae</taxon>
        <taxon>Dothideales</taxon>
        <taxon>Saccotheciaceae</taxon>
        <taxon>Aureobasidium</taxon>
    </lineage>
</organism>
<name>A0A074W184_AURM1</name>
<evidence type="ECO:0000313" key="2">
    <source>
        <dbReference type="Proteomes" id="UP000030672"/>
    </source>
</evidence>
<protein>
    <submittedName>
        <fullName evidence="1">Uncharacterized protein</fullName>
    </submittedName>
</protein>
<sequence>MGAQSKVIDDVKGSVMDIALGSLRARKTPMLKVEGLSWILDNNLRPAIIVGYGTDDPEKMSSIHHIIKFHFRKRPIFNVVSAMEDYAVKHTRVATPSVVIYDEKIPASTILAARNYLEDQYKSFVIDVAEAFRGRGFEVPIVDEFELEPVKKSKKKANKVVKKTKPAKPSHKRVRFVIEEDDEDGPVRCLTPTKKASVEPERADSIMCESAGSPNFTYKDTADGLTLVVDPDTPVNSVEVCHGLGTPVSNDDASCVPEFKWPFATCTAQDALFEPC</sequence>
<reference evidence="1 2" key="1">
    <citation type="journal article" date="2014" name="BMC Genomics">
        <title>Genome sequencing of four Aureobasidium pullulans varieties: biotechnological potential, stress tolerance, and description of new species.</title>
        <authorList>
            <person name="Gostin Ar C."/>
            <person name="Ohm R.A."/>
            <person name="Kogej T."/>
            <person name="Sonjak S."/>
            <person name="Turk M."/>
            <person name="Zajc J."/>
            <person name="Zalar P."/>
            <person name="Grube M."/>
            <person name="Sun H."/>
            <person name="Han J."/>
            <person name="Sharma A."/>
            <person name="Chiniquy J."/>
            <person name="Ngan C.Y."/>
            <person name="Lipzen A."/>
            <person name="Barry K."/>
            <person name="Grigoriev I.V."/>
            <person name="Gunde-Cimerman N."/>
        </authorList>
    </citation>
    <scope>NUCLEOTIDE SEQUENCE [LARGE SCALE GENOMIC DNA]</scope>
    <source>
        <strain evidence="1 2">CBS 110374</strain>
    </source>
</reference>
<dbReference type="RefSeq" id="XP_040883888.1">
    <property type="nucleotide sequence ID" value="XM_041027539.1"/>
</dbReference>
<proteinExistence type="predicted"/>
<dbReference type="Proteomes" id="UP000030672">
    <property type="component" value="Unassembled WGS sequence"/>
</dbReference>